<gene>
    <name evidence="2" type="ORF">AOQ84DRAFT_392664</name>
</gene>
<evidence type="ECO:0000313" key="3">
    <source>
        <dbReference type="Proteomes" id="UP000250140"/>
    </source>
</evidence>
<evidence type="ECO:0000256" key="1">
    <source>
        <dbReference type="SAM" id="MobiDB-lite"/>
    </source>
</evidence>
<sequence length="195" mass="21756">MSLKLALQSRSGAAVTSGVASSSTLRTHPLRHFPMPKNTTKRSTPGVRSLQIAKTTEPKTARSKASHSLSTAEPEDQKQKLKYLSVSLTEVQDKFKIILKSLNDSNAGLKYISFPSVLYMRSDVTRLSTKLRHIRMDCDSTAASKGNGTEEELLQLAEIEETLRRCDFQAKLCETGVKSLETSKRPTKRQKTEHY</sequence>
<reference evidence="2 3" key="1">
    <citation type="journal article" date="2016" name="Nat. Commun.">
        <title>Ectomycorrhizal ecology is imprinted in the genome of the dominant symbiotic fungus Cenococcum geophilum.</title>
        <authorList>
            <consortium name="DOE Joint Genome Institute"/>
            <person name="Peter M."/>
            <person name="Kohler A."/>
            <person name="Ohm R.A."/>
            <person name="Kuo A."/>
            <person name="Krutzmann J."/>
            <person name="Morin E."/>
            <person name="Arend M."/>
            <person name="Barry K.W."/>
            <person name="Binder M."/>
            <person name="Choi C."/>
            <person name="Clum A."/>
            <person name="Copeland A."/>
            <person name="Grisel N."/>
            <person name="Haridas S."/>
            <person name="Kipfer T."/>
            <person name="LaButti K."/>
            <person name="Lindquist E."/>
            <person name="Lipzen A."/>
            <person name="Maire R."/>
            <person name="Meier B."/>
            <person name="Mihaltcheva S."/>
            <person name="Molinier V."/>
            <person name="Murat C."/>
            <person name="Poggeler S."/>
            <person name="Quandt C.A."/>
            <person name="Sperisen C."/>
            <person name="Tritt A."/>
            <person name="Tisserant E."/>
            <person name="Crous P.W."/>
            <person name="Henrissat B."/>
            <person name="Nehls U."/>
            <person name="Egli S."/>
            <person name="Spatafora J.W."/>
            <person name="Grigoriev I.V."/>
            <person name="Martin F.M."/>
        </authorList>
    </citation>
    <scope>NUCLEOTIDE SEQUENCE [LARGE SCALE GENOMIC DNA]</scope>
    <source>
        <strain evidence="2 3">CBS 207.34</strain>
    </source>
</reference>
<proteinExistence type="predicted"/>
<dbReference type="Proteomes" id="UP000250140">
    <property type="component" value="Unassembled WGS sequence"/>
</dbReference>
<keyword evidence="3" id="KW-1185">Reference proteome</keyword>
<feature type="region of interest" description="Disordered" evidence="1">
    <location>
        <begin position="16"/>
        <end position="76"/>
    </location>
</feature>
<accession>A0A8E2EQN9</accession>
<evidence type="ECO:0000313" key="2">
    <source>
        <dbReference type="EMBL" id="OCL02850.1"/>
    </source>
</evidence>
<dbReference type="AlphaFoldDB" id="A0A8E2EQN9"/>
<organism evidence="2 3">
    <name type="scientific">Glonium stellatum</name>
    <dbReference type="NCBI Taxonomy" id="574774"/>
    <lineage>
        <taxon>Eukaryota</taxon>
        <taxon>Fungi</taxon>
        <taxon>Dikarya</taxon>
        <taxon>Ascomycota</taxon>
        <taxon>Pezizomycotina</taxon>
        <taxon>Dothideomycetes</taxon>
        <taxon>Pleosporomycetidae</taxon>
        <taxon>Gloniales</taxon>
        <taxon>Gloniaceae</taxon>
        <taxon>Glonium</taxon>
    </lineage>
</organism>
<dbReference type="EMBL" id="KV750868">
    <property type="protein sequence ID" value="OCL02850.1"/>
    <property type="molecule type" value="Genomic_DNA"/>
</dbReference>
<protein>
    <submittedName>
        <fullName evidence="2">Uncharacterized protein</fullName>
    </submittedName>
</protein>
<name>A0A8E2EQN9_9PEZI</name>